<name>A0A163C5C7_9FLAO</name>
<proteinExistence type="predicted"/>
<dbReference type="AlphaFoldDB" id="A0A163C5C7"/>
<gene>
    <name evidence="2" type="ORF">AWE51_01085</name>
</gene>
<evidence type="ECO:0000313" key="3">
    <source>
        <dbReference type="Proteomes" id="UP000076715"/>
    </source>
</evidence>
<dbReference type="GO" id="GO:0016787">
    <property type="term" value="F:hydrolase activity"/>
    <property type="evidence" value="ECO:0007669"/>
    <property type="project" value="UniProtKB-KW"/>
</dbReference>
<dbReference type="Pfam" id="PF07470">
    <property type="entry name" value="Glyco_hydro_88"/>
    <property type="match status" value="1"/>
</dbReference>
<dbReference type="Proteomes" id="UP000076715">
    <property type="component" value="Unassembled WGS sequence"/>
</dbReference>
<accession>A0A163C5C7</accession>
<dbReference type="InterPro" id="IPR010905">
    <property type="entry name" value="Glyco_hydro_88"/>
</dbReference>
<dbReference type="InterPro" id="IPR008928">
    <property type="entry name" value="6-hairpin_glycosidase_sf"/>
</dbReference>
<evidence type="ECO:0000256" key="1">
    <source>
        <dbReference type="ARBA" id="ARBA00022801"/>
    </source>
</evidence>
<dbReference type="EMBL" id="LQRT01000002">
    <property type="protein sequence ID" value="KZS42067.1"/>
    <property type="molecule type" value="Genomic_DNA"/>
</dbReference>
<dbReference type="STRING" id="1642818.AWE51_01085"/>
<dbReference type="PANTHER" id="PTHR33886:SF8">
    <property type="entry name" value="UNSATURATED RHAMNOGALACTURONAN HYDROLASE (EUROFUNG)"/>
    <property type="match status" value="1"/>
</dbReference>
<keyword evidence="3" id="KW-1185">Reference proteome</keyword>
<organism evidence="2 3">
    <name type="scientific">Aquimarina aggregata</name>
    <dbReference type="NCBI Taxonomy" id="1642818"/>
    <lineage>
        <taxon>Bacteria</taxon>
        <taxon>Pseudomonadati</taxon>
        <taxon>Bacteroidota</taxon>
        <taxon>Flavobacteriia</taxon>
        <taxon>Flavobacteriales</taxon>
        <taxon>Flavobacteriaceae</taxon>
        <taxon>Aquimarina</taxon>
    </lineage>
</organism>
<dbReference type="SUPFAM" id="SSF48208">
    <property type="entry name" value="Six-hairpin glycosidases"/>
    <property type="match status" value="1"/>
</dbReference>
<sequence length="375" mass="42990">MLITIVGVDVFLYYRSVFYRIKIGRWTDRSNWLKNIQAVNLKWLKKTPTVKLTDNERYVVKDMIKGLYRSTTIQSWQEAGVLFGALLTDNAEEQTKYFIDARIDKNTRKWKNIPQHVDGAILAYALTKTTENAIELKPALDEIITLIENCKGDDGTVFYRDFIPDIRFVDTIGFICPFLTFYGKNFDEPKYIDLAILQIKSYVEKALLKKPFLPAHAFEIKKNMPLGIYGWGRGSGWFIIGLIDTYAELPEDHVDREYIKELILKTAADLINFQKPNGSFHSVLSIQTRHDSSITTLAGLLFLTTYKITGEEKYYKAADNCVTSLMKVTRRDGVVDFCQGDTKGIGVYAETFDLMPFVQGLVIRLTTELENTTKK</sequence>
<protein>
    <recommendedName>
        <fullName evidence="4">Glycosyl hydrolase</fullName>
    </recommendedName>
</protein>
<dbReference type="Gene3D" id="1.50.10.10">
    <property type="match status" value="1"/>
</dbReference>
<dbReference type="PANTHER" id="PTHR33886">
    <property type="entry name" value="UNSATURATED RHAMNOGALACTURONAN HYDROLASE (EUROFUNG)"/>
    <property type="match status" value="1"/>
</dbReference>
<dbReference type="GO" id="GO:0005975">
    <property type="term" value="P:carbohydrate metabolic process"/>
    <property type="evidence" value="ECO:0007669"/>
    <property type="project" value="InterPro"/>
</dbReference>
<evidence type="ECO:0008006" key="4">
    <source>
        <dbReference type="Google" id="ProtNLM"/>
    </source>
</evidence>
<dbReference type="InterPro" id="IPR012341">
    <property type="entry name" value="6hp_glycosidase-like_sf"/>
</dbReference>
<comment type="caution">
    <text evidence="2">The sequence shown here is derived from an EMBL/GenBank/DDBJ whole genome shotgun (WGS) entry which is preliminary data.</text>
</comment>
<keyword evidence="1" id="KW-0378">Hydrolase</keyword>
<reference evidence="2 3" key="1">
    <citation type="submission" date="2016-01" db="EMBL/GenBank/DDBJ databases">
        <title>The draft genome sequence of Aquimarina sp. RZW4-3-2.</title>
        <authorList>
            <person name="Wang Y."/>
        </authorList>
    </citation>
    <scope>NUCLEOTIDE SEQUENCE [LARGE SCALE GENOMIC DNA]</scope>
    <source>
        <strain evidence="2 3">RZW4-3-2</strain>
    </source>
</reference>
<dbReference type="InterPro" id="IPR052043">
    <property type="entry name" value="PolySaccharide_Degr_Enz"/>
</dbReference>
<evidence type="ECO:0000313" key="2">
    <source>
        <dbReference type="EMBL" id="KZS42067.1"/>
    </source>
</evidence>